<proteinExistence type="predicted"/>
<dbReference type="Gene3D" id="2.170.150.70">
    <property type="match status" value="1"/>
</dbReference>
<evidence type="ECO:0000313" key="2">
    <source>
        <dbReference type="Proteomes" id="UP000529637"/>
    </source>
</evidence>
<comment type="caution">
    <text evidence="1">The sequence shown here is derived from an EMBL/GenBank/DDBJ whole genome shotgun (WGS) entry which is preliminary data.</text>
</comment>
<keyword evidence="2" id="KW-1185">Reference proteome</keyword>
<dbReference type="Proteomes" id="UP000529637">
    <property type="component" value="Unassembled WGS sequence"/>
</dbReference>
<accession>A0A7Y6NSC4</accession>
<sequence>MNHPLRCRCGALRGHLVLPATAARAVCYCKDCQAYAHFLGDPGRVLDAAGGSDIVAIAPSRVRLEQGLERLACMSLSPRGLLRWYAGCCMTPIGNTPRDARVHYLGLVHSCLDEQPLDAAFGAARVRINTGSARRKVTATPVAATVAMLRLLRVMVPARWSGRWRRNPFFDDSGVPAREPQVIDAAERARLTAAVQAS</sequence>
<name>A0A7Y6NSC4_9BURK</name>
<protein>
    <recommendedName>
        <fullName evidence="3">CENP-V/GFA domain-containing protein</fullName>
    </recommendedName>
</protein>
<reference evidence="1 2" key="1">
    <citation type="submission" date="2020-06" db="EMBL/GenBank/DDBJ databases">
        <title>Schlegella sp. ID0723 isolated from air conditioner.</title>
        <authorList>
            <person name="Kim D.Y."/>
            <person name="Kim D.-U."/>
        </authorList>
    </citation>
    <scope>NUCLEOTIDE SEQUENCE [LARGE SCALE GENOMIC DNA]</scope>
    <source>
        <strain evidence="1 2">ID0723</strain>
    </source>
</reference>
<dbReference type="EMBL" id="JABWMJ010000012">
    <property type="protein sequence ID" value="NUZ08287.1"/>
    <property type="molecule type" value="Genomic_DNA"/>
</dbReference>
<evidence type="ECO:0008006" key="3">
    <source>
        <dbReference type="Google" id="ProtNLM"/>
    </source>
</evidence>
<dbReference type="Pfam" id="PF19648">
    <property type="entry name" value="DUF6151"/>
    <property type="match status" value="1"/>
</dbReference>
<dbReference type="AlphaFoldDB" id="A0A7Y6NSC4"/>
<dbReference type="InterPro" id="IPR046149">
    <property type="entry name" value="DUF6151"/>
</dbReference>
<dbReference type="RefSeq" id="WP_176071126.1">
    <property type="nucleotide sequence ID" value="NZ_JABWMJ010000012.1"/>
</dbReference>
<gene>
    <name evidence="1" type="ORF">HQN59_21265</name>
</gene>
<organism evidence="1 2">
    <name type="scientific">Piscinibacter koreensis</name>
    <dbReference type="NCBI Taxonomy" id="2742824"/>
    <lineage>
        <taxon>Bacteria</taxon>
        <taxon>Pseudomonadati</taxon>
        <taxon>Pseudomonadota</taxon>
        <taxon>Betaproteobacteria</taxon>
        <taxon>Burkholderiales</taxon>
        <taxon>Sphaerotilaceae</taxon>
        <taxon>Piscinibacter</taxon>
    </lineage>
</organism>
<evidence type="ECO:0000313" key="1">
    <source>
        <dbReference type="EMBL" id="NUZ08287.1"/>
    </source>
</evidence>